<organism evidence="3 4">
    <name type="scientific">Bodo saltans</name>
    <name type="common">Flagellated protozoan</name>
    <dbReference type="NCBI Taxonomy" id="75058"/>
    <lineage>
        <taxon>Eukaryota</taxon>
        <taxon>Discoba</taxon>
        <taxon>Euglenozoa</taxon>
        <taxon>Kinetoplastea</taxon>
        <taxon>Metakinetoplastina</taxon>
        <taxon>Eubodonida</taxon>
        <taxon>Bodonidae</taxon>
        <taxon>Bodo</taxon>
    </lineage>
</organism>
<feature type="region of interest" description="Disordered" evidence="2">
    <location>
        <begin position="274"/>
        <end position="352"/>
    </location>
</feature>
<protein>
    <submittedName>
        <fullName evidence="3">Uncharacterized protein</fullName>
    </submittedName>
</protein>
<dbReference type="InterPro" id="IPR036102">
    <property type="entry name" value="OsmC/Ohrsf"/>
</dbReference>
<evidence type="ECO:0000256" key="2">
    <source>
        <dbReference type="SAM" id="MobiDB-lite"/>
    </source>
</evidence>
<dbReference type="OrthoDB" id="265231at2759"/>
<dbReference type="SUPFAM" id="SSF82784">
    <property type="entry name" value="OsmC-like"/>
    <property type="match status" value="1"/>
</dbReference>
<sequence>MMRLATVRHPLLLQRSVIAYSDKMRQYSCTSVMLKATNAQTSDERGNSTVAATAELPDASQSRGPSTANAKYLNEGSPYEKSQQTSSSSSPSQPGVLEALWGEFRKLGAVAAFEASSVGRVMLGTDGESPAAVERERRHKEAVREKLAAQQHRAREAYNAKLAAMPSWKERLAAQLADAKEAFKQTTSKKSGVTALIQHCAASHAAEVAVEQGIDVKDVQIVLEKQTDAAGGIAESKVVGYIEAPMATEEEVAVFARKLTKACPAAAAYDGHIEWRRRGERPTSTSPENDGDTRSSQSADERTDLPLQQSEGRQPAAVADDRSHFSPKHRRSRDPSTSTDEKKKKPFDGFRL</sequence>
<dbReference type="AlphaFoldDB" id="A0A0S4JQL6"/>
<accession>A0A0S4JQL6</accession>
<feature type="coiled-coil region" evidence="1">
    <location>
        <begin position="133"/>
        <end position="189"/>
    </location>
</feature>
<dbReference type="VEuPathDB" id="TriTrypDB:BSAL_44880"/>
<feature type="compositionally biased region" description="Basic and acidic residues" evidence="2">
    <location>
        <begin position="339"/>
        <end position="352"/>
    </location>
</feature>
<evidence type="ECO:0000313" key="3">
    <source>
        <dbReference type="EMBL" id="CUG93808.1"/>
    </source>
</evidence>
<reference evidence="4" key="1">
    <citation type="submission" date="2015-09" db="EMBL/GenBank/DDBJ databases">
        <authorList>
            <consortium name="Pathogen Informatics"/>
        </authorList>
    </citation>
    <scope>NUCLEOTIDE SEQUENCE [LARGE SCALE GENOMIC DNA]</scope>
    <source>
        <strain evidence="4">Lake Konstanz</strain>
    </source>
</reference>
<keyword evidence="4" id="KW-1185">Reference proteome</keyword>
<keyword evidence="1" id="KW-0175">Coiled coil</keyword>
<dbReference type="Proteomes" id="UP000051952">
    <property type="component" value="Unassembled WGS sequence"/>
</dbReference>
<gene>
    <name evidence="3" type="ORF">BSAL_44880</name>
</gene>
<proteinExistence type="predicted"/>
<evidence type="ECO:0000256" key="1">
    <source>
        <dbReference type="SAM" id="Coils"/>
    </source>
</evidence>
<feature type="compositionally biased region" description="Polar residues" evidence="2">
    <location>
        <begin position="282"/>
        <end position="298"/>
    </location>
</feature>
<feature type="compositionally biased region" description="Polar residues" evidence="2">
    <location>
        <begin position="59"/>
        <end position="69"/>
    </location>
</feature>
<evidence type="ECO:0000313" key="4">
    <source>
        <dbReference type="Proteomes" id="UP000051952"/>
    </source>
</evidence>
<feature type="region of interest" description="Disordered" evidence="2">
    <location>
        <begin position="54"/>
        <end position="94"/>
    </location>
</feature>
<feature type="compositionally biased region" description="Low complexity" evidence="2">
    <location>
        <begin position="77"/>
        <end position="94"/>
    </location>
</feature>
<dbReference type="EMBL" id="CYKH01002196">
    <property type="protein sequence ID" value="CUG93808.1"/>
    <property type="molecule type" value="Genomic_DNA"/>
</dbReference>
<name>A0A0S4JQL6_BODSA</name>